<evidence type="ECO:0000313" key="2">
    <source>
        <dbReference type="EnsemblPlants" id="KQK92327"/>
    </source>
</evidence>
<keyword evidence="3" id="KW-1185">Reference proteome</keyword>
<dbReference type="Gramene" id="KQK92327">
    <property type="protein sequence ID" value="KQK92327"/>
    <property type="gene ID" value="SETIT_038920mg"/>
</dbReference>
<evidence type="ECO:0000313" key="3">
    <source>
        <dbReference type="Proteomes" id="UP000004995"/>
    </source>
</evidence>
<dbReference type="EMBL" id="AGNK02006108">
    <property type="status" value="NOT_ANNOTATED_CDS"/>
    <property type="molecule type" value="Genomic_DNA"/>
</dbReference>
<organism evidence="2 3">
    <name type="scientific">Setaria italica</name>
    <name type="common">Foxtail millet</name>
    <name type="synonym">Panicum italicum</name>
    <dbReference type="NCBI Taxonomy" id="4555"/>
    <lineage>
        <taxon>Eukaryota</taxon>
        <taxon>Viridiplantae</taxon>
        <taxon>Streptophyta</taxon>
        <taxon>Embryophyta</taxon>
        <taxon>Tracheophyta</taxon>
        <taxon>Spermatophyta</taxon>
        <taxon>Magnoliopsida</taxon>
        <taxon>Liliopsida</taxon>
        <taxon>Poales</taxon>
        <taxon>Poaceae</taxon>
        <taxon>PACMAD clade</taxon>
        <taxon>Panicoideae</taxon>
        <taxon>Panicodae</taxon>
        <taxon>Paniceae</taxon>
        <taxon>Cenchrinae</taxon>
        <taxon>Setaria</taxon>
    </lineage>
</organism>
<dbReference type="InParanoid" id="K4AJ56"/>
<evidence type="ECO:0000259" key="1">
    <source>
        <dbReference type="Pfam" id="PF12274"/>
    </source>
</evidence>
<name>K4AJ56_SETIT</name>
<dbReference type="EnsemblPlants" id="KQK92327">
    <property type="protein sequence ID" value="KQK92327"/>
    <property type="gene ID" value="SETIT_038920mg"/>
</dbReference>
<dbReference type="PANTHER" id="PTHR33120">
    <property type="entry name" value="EXPRESSED PROTEIN-RELATED"/>
    <property type="match status" value="1"/>
</dbReference>
<proteinExistence type="predicted"/>
<sequence length="253" mass="27796">AAALAVTTDKHQAEAEEVAADYFGGGDGWVPFPSLTTALIDLIERIAWYPCNLASGSRGCSICNCAATRQAGSGGELGMVRSGEASSSVFLLQFFCSSFVDSLPRLQEKKFLSVSPSHSHTRLEQNDSVLDSGYHINFLAYRMDSASAVGAPVLFFTEAIILSCDETDIHLCVPVDLVTDIGSCFTCEINRKKVVHPTYDEYLGGREFQLDEVNYGSDFPNPLDVDYIFFDAGRDRTFANYLWRESTGHRGRL</sequence>
<reference evidence="2" key="2">
    <citation type="submission" date="2018-08" db="UniProtKB">
        <authorList>
            <consortium name="EnsemblPlants"/>
        </authorList>
    </citation>
    <scope>IDENTIFICATION</scope>
    <source>
        <strain evidence="2">Yugu1</strain>
    </source>
</reference>
<dbReference type="STRING" id="4555.K4AJ56"/>
<dbReference type="InterPro" id="IPR022059">
    <property type="entry name" value="DUF3615"/>
</dbReference>
<dbReference type="Proteomes" id="UP000004995">
    <property type="component" value="Unassembled WGS sequence"/>
</dbReference>
<dbReference type="HOGENOM" id="CLU_1100847_0_0_1"/>
<reference evidence="3" key="1">
    <citation type="journal article" date="2012" name="Nat. Biotechnol.">
        <title>Reference genome sequence of the model plant Setaria.</title>
        <authorList>
            <person name="Bennetzen J.L."/>
            <person name="Schmutz J."/>
            <person name="Wang H."/>
            <person name="Percifield R."/>
            <person name="Hawkins J."/>
            <person name="Pontaroli A.C."/>
            <person name="Estep M."/>
            <person name="Feng L."/>
            <person name="Vaughn J.N."/>
            <person name="Grimwood J."/>
            <person name="Jenkins J."/>
            <person name="Barry K."/>
            <person name="Lindquist E."/>
            <person name="Hellsten U."/>
            <person name="Deshpande S."/>
            <person name="Wang X."/>
            <person name="Wu X."/>
            <person name="Mitros T."/>
            <person name="Triplett J."/>
            <person name="Yang X."/>
            <person name="Ye C.Y."/>
            <person name="Mauro-Herrera M."/>
            <person name="Wang L."/>
            <person name="Li P."/>
            <person name="Sharma M."/>
            <person name="Sharma R."/>
            <person name="Ronald P.C."/>
            <person name="Panaud O."/>
            <person name="Kellogg E.A."/>
            <person name="Brutnell T.P."/>
            <person name="Doust A.N."/>
            <person name="Tuskan G.A."/>
            <person name="Rokhsar D."/>
            <person name="Devos K.M."/>
        </authorList>
    </citation>
    <scope>NUCLEOTIDE SEQUENCE [LARGE SCALE GENOMIC DNA]</scope>
    <source>
        <strain evidence="3">cv. Yugu1</strain>
    </source>
</reference>
<feature type="domain" description="DUF3615" evidence="1">
    <location>
        <begin position="133"/>
        <end position="197"/>
    </location>
</feature>
<accession>K4AJ56</accession>
<dbReference type="Pfam" id="PF12274">
    <property type="entry name" value="DUF3615"/>
    <property type="match status" value="1"/>
</dbReference>
<dbReference type="AlphaFoldDB" id="K4AJ56"/>
<dbReference type="PANTHER" id="PTHR33120:SF44">
    <property type="entry name" value="PIR2-LIKE HELICAL DOMAIN-CONTAINING PROTEIN"/>
    <property type="match status" value="1"/>
</dbReference>
<protein>
    <recommendedName>
        <fullName evidence="1">DUF3615 domain-containing protein</fullName>
    </recommendedName>
</protein>
<dbReference type="eggNOG" id="ENOG502R3YD">
    <property type="taxonomic scope" value="Eukaryota"/>
</dbReference>